<sequence length="31" mass="3652">MREAMEVEFLPIRKGRSGRYVAWLPYLGIRG</sequence>
<evidence type="ECO:0000313" key="1">
    <source>
        <dbReference type="EMBL" id="APD10384.1"/>
    </source>
</evidence>
<organism evidence="1 2">
    <name type="scientific">Thermus brockianus</name>
    <dbReference type="NCBI Taxonomy" id="56956"/>
    <lineage>
        <taxon>Bacteria</taxon>
        <taxon>Thermotogati</taxon>
        <taxon>Deinococcota</taxon>
        <taxon>Deinococci</taxon>
        <taxon>Thermales</taxon>
        <taxon>Thermaceae</taxon>
        <taxon>Thermus</taxon>
    </lineage>
</organism>
<evidence type="ECO:0000313" key="2">
    <source>
        <dbReference type="Proteomes" id="UP000182993"/>
    </source>
</evidence>
<dbReference type="KEGG" id="tbc:A0O31_02359"/>
<keyword evidence="1" id="KW-0614">Plasmid</keyword>
<dbReference type="Proteomes" id="UP000182993">
    <property type="component" value="Plasmid pTB1"/>
</dbReference>
<accession>A0A1J0LW15</accession>
<proteinExistence type="predicted"/>
<name>A0A1J0LW15_THEBO</name>
<reference evidence="2" key="1">
    <citation type="submission" date="2016-06" db="EMBL/GenBank/DDBJ databases">
        <title>Whole genome sequencing of Thermus brockianus strain GE-1.</title>
        <authorList>
            <person name="Schaefers C."/>
            <person name="Blank S."/>
            <person name="Wiebusch S."/>
            <person name="Elleuche S."/>
            <person name="Antranikian G."/>
        </authorList>
    </citation>
    <scope>NUCLEOTIDE SEQUENCE [LARGE SCALE GENOMIC DNA]</scope>
    <source>
        <strain evidence="2">GE-1</strain>
        <plasmid evidence="2">ptb1</plasmid>
    </source>
</reference>
<protein>
    <submittedName>
        <fullName evidence="1">Uncharacterized protein</fullName>
    </submittedName>
</protein>
<dbReference type="EMBL" id="CP016313">
    <property type="protein sequence ID" value="APD10384.1"/>
    <property type="molecule type" value="Genomic_DNA"/>
</dbReference>
<gene>
    <name evidence="1" type="ORF">A0O31_02359</name>
</gene>
<dbReference type="AlphaFoldDB" id="A0A1J0LW15"/>
<geneLocation type="plasmid" evidence="2">
    <name>ptb1</name>
</geneLocation>